<keyword evidence="10" id="KW-0472">Membrane</keyword>
<gene>
    <name evidence="14" type="ORF">H4W31_005002</name>
</gene>
<feature type="region of interest" description="Disordered" evidence="9">
    <location>
        <begin position="685"/>
        <end position="727"/>
    </location>
</feature>
<reference evidence="14" key="1">
    <citation type="submission" date="2020-10" db="EMBL/GenBank/DDBJ databases">
        <title>Sequencing the genomes of 1000 actinobacteria strains.</title>
        <authorList>
            <person name="Klenk H.-P."/>
        </authorList>
    </citation>
    <scope>NUCLEOTIDE SEQUENCE</scope>
    <source>
        <strain evidence="14">DSM 46832</strain>
    </source>
</reference>
<evidence type="ECO:0000313" key="15">
    <source>
        <dbReference type="Proteomes" id="UP000649753"/>
    </source>
</evidence>
<sequence>MTITDGEGVNVRTAVDPALVIAARGGDEQAMATLVAEAMPLVYNVVGKALHGSSDVDDVVQETMLRVVRGIAGLKDPDRFRAWVISIAYRQMQDRGRSIRVATALGPLVGDVSQWPDPAGDFVDSTMFRLHLSGERRETYEASRWLSVEDQRVLRLWWQESAGLLTRADLATGLGLTPAHAAVRVQRVKAQLALARTLLRAWHAIPRCAELTEAAQKLSGPSDPRWLKRLGRHVRRCEVCLAHERELIPAEHLIAGANLAPVLAGLAGAAATAGGVAAPVWGLWDPLQRAARYLMAKFLPVGGLVAVGTAGAFVLAVHYPAYQDGGPELAEPSVAATAEAPSAAPTAGPGSTPAPAPRPAGGVNGVTTASYYVAPDGSDTNPGSLDLPFATLDRATSVVRPGQNIALRGGVYRPTRPVEITTSGTADRRIVLSNYRNEIPTIDASQIPADAPYVSQRASYWTVQGLQVHGAPGSAYVCRSCAYSVFRGLSFHDNGQTGLLLRDPNTTGNLVVDSDFFRNHDTATNGEYADGLGIEYGSGTGNVVRNCRLYENADDGLGLHEFTGPVTIERTWSFGNGVNRWGIAPFDGDGYGFKLGGGTRPASVDHVVTGSAAWDNAGYGFTESGNAGTLTVRSNTAFRNGKTGFAFERSTSLLRQNLSIGNAREWQLGAGVDAADNSWNQDGWSGAELHTTDPGSTLAPRPPGGGLPPTTFLTNTRDDRIGAAMGR</sequence>
<comment type="subcellular location">
    <subcellularLocation>
        <location evidence="2">Secreted</location>
    </subcellularLocation>
</comment>
<feature type="region of interest" description="Disordered" evidence="9">
    <location>
        <begin position="333"/>
        <end position="361"/>
    </location>
</feature>
<evidence type="ECO:0000259" key="13">
    <source>
        <dbReference type="Pfam" id="PF22842"/>
    </source>
</evidence>
<keyword evidence="15" id="KW-1185">Reference proteome</keyword>
<evidence type="ECO:0000259" key="12">
    <source>
        <dbReference type="Pfam" id="PF13229"/>
    </source>
</evidence>
<name>A0A927M7T4_9ACTN</name>
<dbReference type="PANTHER" id="PTHR40088:SF1">
    <property type="entry name" value="PECTATE LYASE PEL9"/>
    <property type="match status" value="1"/>
</dbReference>
<evidence type="ECO:0000256" key="2">
    <source>
        <dbReference type="ARBA" id="ARBA00004613"/>
    </source>
</evidence>
<dbReference type="Pfam" id="PF13229">
    <property type="entry name" value="Beta_helix"/>
    <property type="match status" value="1"/>
</dbReference>
<keyword evidence="10" id="KW-1133">Transmembrane helix</keyword>
<dbReference type="RefSeq" id="WP_192768847.1">
    <property type="nucleotide sequence ID" value="NZ_JADBEB010000001.1"/>
</dbReference>
<keyword evidence="6" id="KW-0106">Calcium</keyword>
<dbReference type="InterPro" id="IPR053868">
    <property type="entry name" value="Pel9A-like_beta_helix"/>
</dbReference>
<dbReference type="Pfam" id="PF22842">
    <property type="entry name" value="Pel9A-like_beta_helix"/>
    <property type="match status" value="1"/>
</dbReference>
<dbReference type="SMART" id="SM00710">
    <property type="entry name" value="PbH1"/>
    <property type="match status" value="5"/>
</dbReference>
<dbReference type="PANTHER" id="PTHR40088">
    <property type="entry name" value="PECTATE LYASE (EUROFUNG)"/>
    <property type="match status" value="1"/>
</dbReference>
<evidence type="ECO:0000256" key="5">
    <source>
        <dbReference type="ARBA" id="ARBA00022729"/>
    </source>
</evidence>
<dbReference type="NCBIfam" id="TIGR02937">
    <property type="entry name" value="sigma70-ECF"/>
    <property type="match status" value="1"/>
</dbReference>
<keyword evidence="7" id="KW-0456">Lyase</keyword>
<evidence type="ECO:0000256" key="4">
    <source>
        <dbReference type="ARBA" id="ARBA00022723"/>
    </source>
</evidence>
<dbReference type="GO" id="GO:0003700">
    <property type="term" value="F:DNA-binding transcription factor activity"/>
    <property type="evidence" value="ECO:0007669"/>
    <property type="project" value="InterPro"/>
</dbReference>
<dbReference type="InterPro" id="IPR014284">
    <property type="entry name" value="RNA_pol_sigma-70_dom"/>
</dbReference>
<proteinExistence type="inferred from homology"/>
<dbReference type="InterPro" id="IPR006626">
    <property type="entry name" value="PbH1"/>
</dbReference>
<dbReference type="InterPro" id="IPR011050">
    <property type="entry name" value="Pectin_lyase_fold/virulence"/>
</dbReference>
<feature type="domain" description="RNA polymerase sigma-70 region 2" evidence="11">
    <location>
        <begin position="34"/>
        <end position="97"/>
    </location>
</feature>
<dbReference type="GO" id="GO:0005576">
    <property type="term" value="C:extracellular region"/>
    <property type="evidence" value="ECO:0007669"/>
    <property type="project" value="UniProtKB-SubCell"/>
</dbReference>
<protein>
    <submittedName>
        <fullName evidence="14">RNA polymerase sigma factor (Sigma-70 family)</fullName>
    </submittedName>
</protein>
<evidence type="ECO:0000256" key="1">
    <source>
        <dbReference type="ARBA" id="ARBA00001913"/>
    </source>
</evidence>
<dbReference type="InterPro" id="IPR007627">
    <property type="entry name" value="RNA_pol_sigma70_r2"/>
</dbReference>
<dbReference type="Gene3D" id="1.10.1740.10">
    <property type="match status" value="1"/>
</dbReference>
<evidence type="ECO:0000256" key="3">
    <source>
        <dbReference type="ARBA" id="ARBA00022525"/>
    </source>
</evidence>
<evidence type="ECO:0000259" key="11">
    <source>
        <dbReference type="Pfam" id="PF04542"/>
    </source>
</evidence>
<dbReference type="GO" id="GO:0046872">
    <property type="term" value="F:metal ion binding"/>
    <property type="evidence" value="ECO:0007669"/>
    <property type="project" value="UniProtKB-KW"/>
</dbReference>
<keyword evidence="10" id="KW-0812">Transmembrane</keyword>
<evidence type="ECO:0000256" key="6">
    <source>
        <dbReference type="ARBA" id="ARBA00022837"/>
    </source>
</evidence>
<dbReference type="Pfam" id="PF04542">
    <property type="entry name" value="Sigma70_r2"/>
    <property type="match status" value="1"/>
</dbReference>
<feature type="transmembrane region" description="Helical" evidence="10">
    <location>
        <begin position="262"/>
        <end position="284"/>
    </location>
</feature>
<dbReference type="InterPro" id="IPR013325">
    <property type="entry name" value="RNA_pol_sigma_r2"/>
</dbReference>
<dbReference type="SUPFAM" id="SSF51126">
    <property type="entry name" value="Pectin lyase-like"/>
    <property type="match status" value="1"/>
</dbReference>
<keyword evidence="3" id="KW-0964">Secreted</keyword>
<evidence type="ECO:0000313" key="14">
    <source>
        <dbReference type="EMBL" id="MBE1489364.1"/>
    </source>
</evidence>
<dbReference type="EMBL" id="JADBEB010000001">
    <property type="protein sequence ID" value="MBE1489364.1"/>
    <property type="molecule type" value="Genomic_DNA"/>
</dbReference>
<organism evidence="14 15">
    <name type="scientific">Plantactinospora soyae</name>
    <dbReference type="NCBI Taxonomy" id="1544732"/>
    <lineage>
        <taxon>Bacteria</taxon>
        <taxon>Bacillati</taxon>
        <taxon>Actinomycetota</taxon>
        <taxon>Actinomycetes</taxon>
        <taxon>Micromonosporales</taxon>
        <taxon>Micromonosporaceae</taxon>
        <taxon>Plantactinospora</taxon>
    </lineage>
</organism>
<feature type="domain" description="Pel9A-like right handed beta-helix region" evidence="13">
    <location>
        <begin position="368"/>
        <end position="425"/>
    </location>
</feature>
<dbReference type="InterPro" id="IPR039448">
    <property type="entry name" value="Beta_helix"/>
</dbReference>
<evidence type="ECO:0000256" key="7">
    <source>
        <dbReference type="ARBA" id="ARBA00023239"/>
    </source>
</evidence>
<comment type="cofactor">
    <cofactor evidence="1">
        <name>Ca(2+)</name>
        <dbReference type="ChEBI" id="CHEBI:29108"/>
    </cofactor>
</comment>
<feature type="compositionally biased region" description="Low complexity" evidence="9">
    <location>
        <begin position="333"/>
        <end position="351"/>
    </location>
</feature>
<dbReference type="InterPro" id="IPR012334">
    <property type="entry name" value="Pectin_lyas_fold"/>
</dbReference>
<dbReference type="GO" id="GO:0006352">
    <property type="term" value="P:DNA-templated transcription initiation"/>
    <property type="evidence" value="ECO:0007669"/>
    <property type="project" value="InterPro"/>
</dbReference>
<accession>A0A927M7T4</accession>
<dbReference type="SUPFAM" id="SSF88946">
    <property type="entry name" value="Sigma2 domain of RNA polymerase sigma factors"/>
    <property type="match status" value="1"/>
</dbReference>
<keyword evidence="4" id="KW-0479">Metal-binding</keyword>
<keyword evidence="5" id="KW-0732">Signal</keyword>
<dbReference type="InterPro" id="IPR052052">
    <property type="entry name" value="Polysaccharide_Lyase_9"/>
</dbReference>
<dbReference type="AlphaFoldDB" id="A0A927M7T4"/>
<comment type="caution">
    <text evidence="14">The sequence shown here is derived from an EMBL/GenBank/DDBJ whole genome shotgun (WGS) entry which is preliminary data.</text>
</comment>
<comment type="similarity">
    <text evidence="8">Belongs to the polysaccharide lyase 9 family.</text>
</comment>
<evidence type="ECO:0000256" key="8">
    <source>
        <dbReference type="ARBA" id="ARBA00038263"/>
    </source>
</evidence>
<evidence type="ECO:0000256" key="9">
    <source>
        <dbReference type="SAM" id="MobiDB-lite"/>
    </source>
</evidence>
<feature type="domain" description="Right handed beta helix" evidence="12">
    <location>
        <begin position="458"/>
        <end position="636"/>
    </location>
</feature>
<dbReference type="Proteomes" id="UP000649753">
    <property type="component" value="Unassembled WGS sequence"/>
</dbReference>
<dbReference type="GO" id="GO:0016837">
    <property type="term" value="F:carbon-oxygen lyase activity, acting on polysaccharides"/>
    <property type="evidence" value="ECO:0007669"/>
    <property type="project" value="TreeGrafter"/>
</dbReference>
<feature type="transmembrane region" description="Helical" evidence="10">
    <location>
        <begin position="296"/>
        <end position="319"/>
    </location>
</feature>
<dbReference type="Gene3D" id="2.160.20.10">
    <property type="entry name" value="Single-stranded right-handed beta-helix, Pectin lyase-like"/>
    <property type="match status" value="1"/>
</dbReference>
<evidence type="ECO:0000256" key="10">
    <source>
        <dbReference type="SAM" id="Phobius"/>
    </source>
</evidence>